<organism evidence="1 2">
    <name type="scientific">Brachionus plicatilis</name>
    <name type="common">Marine rotifer</name>
    <name type="synonym">Brachionus muelleri</name>
    <dbReference type="NCBI Taxonomy" id="10195"/>
    <lineage>
        <taxon>Eukaryota</taxon>
        <taxon>Metazoa</taxon>
        <taxon>Spiralia</taxon>
        <taxon>Gnathifera</taxon>
        <taxon>Rotifera</taxon>
        <taxon>Eurotatoria</taxon>
        <taxon>Monogononta</taxon>
        <taxon>Pseudotrocha</taxon>
        <taxon>Ploima</taxon>
        <taxon>Brachionidae</taxon>
        <taxon>Brachionus</taxon>
    </lineage>
</organism>
<dbReference type="AlphaFoldDB" id="A0A3M7PKE0"/>
<proteinExistence type="predicted"/>
<comment type="caution">
    <text evidence="1">The sequence shown here is derived from an EMBL/GenBank/DDBJ whole genome shotgun (WGS) entry which is preliminary data.</text>
</comment>
<evidence type="ECO:0000313" key="1">
    <source>
        <dbReference type="EMBL" id="RMZ99591.1"/>
    </source>
</evidence>
<reference evidence="1 2" key="1">
    <citation type="journal article" date="2018" name="Sci. Rep.">
        <title>Genomic signatures of local adaptation to the degree of environmental predictability in rotifers.</title>
        <authorList>
            <person name="Franch-Gras L."/>
            <person name="Hahn C."/>
            <person name="Garcia-Roger E.M."/>
            <person name="Carmona M.J."/>
            <person name="Serra M."/>
            <person name="Gomez A."/>
        </authorList>
    </citation>
    <scope>NUCLEOTIDE SEQUENCE [LARGE SCALE GENOMIC DNA]</scope>
    <source>
        <strain evidence="1">HYR1</strain>
    </source>
</reference>
<keyword evidence="2" id="KW-1185">Reference proteome</keyword>
<name>A0A3M7PKE0_BRAPC</name>
<dbReference type="Proteomes" id="UP000276133">
    <property type="component" value="Unassembled WGS sequence"/>
</dbReference>
<protein>
    <submittedName>
        <fullName evidence="1">Uncharacterized protein</fullName>
    </submittedName>
</protein>
<sequence>WSKEIYYLKLVIKSINQLDPVPKFLHCLLIFCNKKIKKNYAIYLNGPLLKIDLNRFFFIFESSPKIREIPRRVGMELSPSFQPNDQNTIILKEVWLRGSFERQRVFFSALMFSKFLIKFKCKKILSYFYKIKRRLGYFKEPSAFYLNSIIE</sequence>
<evidence type="ECO:0000313" key="2">
    <source>
        <dbReference type="Proteomes" id="UP000276133"/>
    </source>
</evidence>
<gene>
    <name evidence="1" type="ORF">BpHYR1_023362</name>
</gene>
<dbReference type="EMBL" id="REGN01010148">
    <property type="protein sequence ID" value="RMZ99591.1"/>
    <property type="molecule type" value="Genomic_DNA"/>
</dbReference>
<feature type="non-terminal residue" evidence="1">
    <location>
        <position position="1"/>
    </location>
</feature>
<accession>A0A3M7PKE0</accession>